<comment type="caution">
    <text evidence="1">The sequence shown here is derived from an EMBL/GenBank/DDBJ whole genome shotgun (WGS) entry which is preliminary data.</text>
</comment>
<name>A0ABV6VFW9_9ACTN</name>
<proteinExistence type="predicted"/>
<organism evidence="1 2">
    <name type="scientific">Streptacidiphilus alkalitolerans</name>
    <dbReference type="NCBI Taxonomy" id="3342712"/>
    <lineage>
        <taxon>Bacteria</taxon>
        <taxon>Bacillati</taxon>
        <taxon>Actinomycetota</taxon>
        <taxon>Actinomycetes</taxon>
        <taxon>Kitasatosporales</taxon>
        <taxon>Streptomycetaceae</taxon>
        <taxon>Streptacidiphilus</taxon>
    </lineage>
</organism>
<reference evidence="1 2" key="1">
    <citation type="submission" date="2024-09" db="EMBL/GenBank/DDBJ databases">
        <authorList>
            <person name="Lee S.D."/>
        </authorList>
    </citation>
    <scope>NUCLEOTIDE SEQUENCE [LARGE SCALE GENOMIC DNA]</scope>
    <source>
        <strain evidence="1 2">N1-1</strain>
    </source>
</reference>
<keyword evidence="2" id="KW-1185">Reference proteome</keyword>
<evidence type="ECO:0000313" key="1">
    <source>
        <dbReference type="EMBL" id="MFC1412583.1"/>
    </source>
</evidence>
<dbReference type="Proteomes" id="UP001592582">
    <property type="component" value="Unassembled WGS sequence"/>
</dbReference>
<accession>A0ABV6VFW9</accession>
<dbReference type="EMBL" id="JBHEZX010000012">
    <property type="protein sequence ID" value="MFC1412583.1"/>
    <property type="molecule type" value="Genomic_DNA"/>
</dbReference>
<evidence type="ECO:0000313" key="2">
    <source>
        <dbReference type="Proteomes" id="UP001592582"/>
    </source>
</evidence>
<gene>
    <name evidence="1" type="ORF">ACEZDG_25260</name>
</gene>
<sequence length="260" mass="27364">MAQADDDAFYVLSALLLTPGQFPSVLGDDYPAACEALGQEPWADGYGLLFGQDKAGARWTVVSDDAALVGCAIAAWDCGMPYDLSPPERTVVDSLPGWPLGLSVSTPGLPDPHDPAVDPEEGGHPLLSPPDPDSWGPAQRRLGADEVAKQWSVWRERISATVTFDQATGNAPAEDVGRVLAEAHAYTRTPPPAGRIRSAPAADGARLVRADGPGWSLAARTDDIAVVLLDERPGEVVPIGRGPDLPALLHALDRMARASI</sequence>
<protein>
    <submittedName>
        <fullName evidence="1">Uncharacterized protein</fullName>
    </submittedName>
</protein>